<protein>
    <recommendedName>
        <fullName evidence="3">Integral membrane protein</fullName>
    </recommendedName>
</protein>
<evidence type="ECO:0000313" key="2">
    <source>
        <dbReference type="Proteomes" id="UP001596058"/>
    </source>
</evidence>
<sequence>MLALSLGVAWLILAPLCLWLLVKGSKAERAGAIATLALLEAGTIAMNALATPSRIRPATEPASHAVPVPMPACDERAPVPRSARAGAELVLTWPAVPRQCDTAEVVLRAHGRRLLVWLYETTRTGEHTAVLTTRHRNVFTLPVHIKSGTVTLKVPLHEKSGYILTDGRSGRPIPRPAS</sequence>
<reference evidence="2" key="1">
    <citation type="journal article" date="2019" name="Int. J. Syst. Evol. Microbiol.">
        <title>The Global Catalogue of Microorganisms (GCM) 10K type strain sequencing project: providing services to taxonomists for standard genome sequencing and annotation.</title>
        <authorList>
            <consortium name="The Broad Institute Genomics Platform"/>
            <consortium name="The Broad Institute Genome Sequencing Center for Infectious Disease"/>
            <person name="Wu L."/>
            <person name="Ma J."/>
        </authorList>
    </citation>
    <scope>NUCLEOTIDE SEQUENCE [LARGE SCALE GENOMIC DNA]</scope>
    <source>
        <strain evidence="2">CCUG 53903</strain>
    </source>
</reference>
<evidence type="ECO:0008006" key="3">
    <source>
        <dbReference type="Google" id="ProtNLM"/>
    </source>
</evidence>
<gene>
    <name evidence="1" type="ORF">ACFPZ3_49295</name>
</gene>
<name>A0ABW1D3D8_9ACTN</name>
<keyword evidence="2" id="KW-1185">Reference proteome</keyword>
<organism evidence="1 2">
    <name type="scientific">Nonomuraea insulae</name>
    <dbReference type="NCBI Taxonomy" id="1616787"/>
    <lineage>
        <taxon>Bacteria</taxon>
        <taxon>Bacillati</taxon>
        <taxon>Actinomycetota</taxon>
        <taxon>Actinomycetes</taxon>
        <taxon>Streptosporangiales</taxon>
        <taxon>Streptosporangiaceae</taxon>
        <taxon>Nonomuraea</taxon>
    </lineage>
</organism>
<dbReference type="EMBL" id="JBHSPA010000071">
    <property type="protein sequence ID" value="MFC5831897.1"/>
    <property type="molecule type" value="Genomic_DNA"/>
</dbReference>
<dbReference type="Proteomes" id="UP001596058">
    <property type="component" value="Unassembled WGS sequence"/>
</dbReference>
<evidence type="ECO:0000313" key="1">
    <source>
        <dbReference type="EMBL" id="MFC5831897.1"/>
    </source>
</evidence>
<accession>A0ABW1D3D8</accession>
<proteinExistence type="predicted"/>
<dbReference type="RefSeq" id="WP_379521356.1">
    <property type="nucleotide sequence ID" value="NZ_JBHSPA010000071.1"/>
</dbReference>
<comment type="caution">
    <text evidence="1">The sequence shown here is derived from an EMBL/GenBank/DDBJ whole genome shotgun (WGS) entry which is preliminary data.</text>
</comment>